<feature type="region of interest" description="Disordered" evidence="1">
    <location>
        <begin position="101"/>
        <end position="122"/>
    </location>
</feature>
<dbReference type="Proteomes" id="UP000499080">
    <property type="component" value="Unassembled WGS sequence"/>
</dbReference>
<comment type="caution">
    <text evidence="2">The sequence shown here is derived from an EMBL/GenBank/DDBJ whole genome shotgun (WGS) entry which is preliminary data.</text>
</comment>
<evidence type="ECO:0000313" key="3">
    <source>
        <dbReference type="Proteomes" id="UP000499080"/>
    </source>
</evidence>
<proteinExistence type="predicted"/>
<protein>
    <submittedName>
        <fullName evidence="2">Uncharacterized protein</fullName>
    </submittedName>
</protein>
<reference evidence="2 3" key="1">
    <citation type="journal article" date="2019" name="Sci. Rep.">
        <title>Orb-weaving spider Araneus ventricosus genome elucidates the spidroin gene catalogue.</title>
        <authorList>
            <person name="Kono N."/>
            <person name="Nakamura H."/>
            <person name="Ohtoshi R."/>
            <person name="Moran D.A.P."/>
            <person name="Shinohara A."/>
            <person name="Yoshida Y."/>
            <person name="Fujiwara M."/>
            <person name="Mori M."/>
            <person name="Tomita M."/>
            <person name="Arakawa K."/>
        </authorList>
    </citation>
    <scope>NUCLEOTIDE SEQUENCE [LARGE SCALE GENOMIC DNA]</scope>
</reference>
<evidence type="ECO:0000256" key="1">
    <source>
        <dbReference type="SAM" id="MobiDB-lite"/>
    </source>
</evidence>
<gene>
    <name evidence="2" type="ORF">AVEN_267156_1</name>
</gene>
<keyword evidence="3" id="KW-1185">Reference proteome</keyword>
<name>A0A4Y2WPD2_ARAVE</name>
<sequence length="130" mass="14694">MRVIGIQVERDFPCHTTQYQLPTITFPCALAKWSQFCFRFLFPDDVAEIIMSCIMNLLLLDDLVIESRARMTHSPDRIDQIPSQSHLPDLLEDIRKDAAHSTMHTAPAQEQPAVSADKAYAPPISVLTTQ</sequence>
<dbReference type="EMBL" id="BGPR01063354">
    <property type="protein sequence ID" value="GBO38568.1"/>
    <property type="molecule type" value="Genomic_DNA"/>
</dbReference>
<accession>A0A4Y2WPD2</accession>
<evidence type="ECO:0000313" key="2">
    <source>
        <dbReference type="EMBL" id="GBO38568.1"/>
    </source>
</evidence>
<dbReference type="AlphaFoldDB" id="A0A4Y2WPD2"/>
<organism evidence="2 3">
    <name type="scientific">Araneus ventricosus</name>
    <name type="common">Orbweaver spider</name>
    <name type="synonym">Epeira ventricosa</name>
    <dbReference type="NCBI Taxonomy" id="182803"/>
    <lineage>
        <taxon>Eukaryota</taxon>
        <taxon>Metazoa</taxon>
        <taxon>Ecdysozoa</taxon>
        <taxon>Arthropoda</taxon>
        <taxon>Chelicerata</taxon>
        <taxon>Arachnida</taxon>
        <taxon>Araneae</taxon>
        <taxon>Araneomorphae</taxon>
        <taxon>Entelegynae</taxon>
        <taxon>Araneoidea</taxon>
        <taxon>Araneidae</taxon>
        <taxon>Araneus</taxon>
    </lineage>
</organism>